<reference evidence="2" key="1">
    <citation type="submission" date="2023-10" db="EMBL/GenBank/DDBJ databases">
        <authorList>
            <person name="Domelevo Entfellner J.-B."/>
        </authorList>
    </citation>
    <scope>NUCLEOTIDE SEQUENCE</scope>
</reference>
<dbReference type="Proteomes" id="UP001189624">
    <property type="component" value="Chromosome 4"/>
</dbReference>
<dbReference type="Gramene" id="rna-AYBTSS11_LOCUS13560">
    <property type="protein sequence ID" value="CAJ1949116.1"/>
    <property type="gene ID" value="gene-AYBTSS11_LOCUS13560"/>
</dbReference>
<feature type="compositionally biased region" description="Basic and acidic residues" evidence="1">
    <location>
        <begin position="47"/>
        <end position="60"/>
    </location>
</feature>
<gene>
    <name evidence="2" type="ORF">AYBTSS11_LOCUS13560</name>
</gene>
<accession>A0AA86SGL7</accession>
<feature type="region of interest" description="Disordered" evidence="1">
    <location>
        <begin position="15"/>
        <end position="60"/>
    </location>
</feature>
<organism evidence="2 3">
    <name type="scientific">Sphenostylis stenocarpa</name>
    <dbReference type="NCBI Taxonomy" id="92480"/>
    <lineage>
        <taxon>Eukaryota</taxon>
        <taxon>Viridiplantae</taxon>
        <taxon>Streptophyta</taxon>
        <taxon>Embryophyta</taxon>
        <taxon>Tracheophyta</taxon>
        <taxon>Spermatophyta</taxon>
        <taxon>Magnoliopsida</taxon>
        <taxon>eudicotyledons</taxon>
        <taxon>Gunneridae</taxon>
        <taxon>Pentapetalae</taxon>
        <taxon>rosids</taxon>
        <taxon>fabids</taxon>
        <taxon>Fabales</taxon>
        <taxon>Fabaceae</taxon>
        <taxon>Papilionoideae</taxon>
        <taxon>50 kb inversion clade</taxon>
        <taxon>NPAAA clade</taxon>
        <taxon>indigoferoid/millettioid clade</taxon>
        <taxon>Phaseoleae</taxon>
        <taxon>Sphenostylis</taxon>
    </lineage>
</organism>
<name>A0AA86SGL7_9FABA</name>
<keyword evidence="3" id="KW-1185">Reference proteome</keyword>
<protein>
    <submittedName>
        <fullName evidence="2">Uncharacterized protein</fullName>
    </submittedName>
</protein>
<dbReference type="EMBL" id="OY731401">
    <property type="protein sequence ID" value="CAJ1949116.1"/>
    <property type="molecule type" value="Genomic_DNA"/>
</dbReference>
<proteinExistence type="predicted"/>
<evidence type="ECO:0000313" key="2">
    <source>
        <dbReference type="EMBL" id="CAJ1949116.1"/>
    </source>
</evidence>
<sequence>MISACDKRKDTLALNASTIAKKPHGKPINRKNSCPRVKASKRNKLRSRLDASDKHKSLDK</sequence>
<evidence type="ECO:0000313" key="3">
    <source>
        <dbReference type="Proteomes" id="UP001189624"/>
    </source>
</evidence>
<dbReference type="AlphaFoldDB" id="A0AA86SGL7"/>
<evidence type="ECO:0000256" key="1">
    <source>
        <dbReference type="SAM" id="MobiDB-lite"/>
    </source>
</evidence>